<evidence type="ECO:0008006" key="4">
    <source>
        <dbReference type="Google" id="ProtNLM"/>
    </source>
</evidence>
<evidence type="ECO:0000256" key="1">
    <source>
        <dbReference type="SAM" id="MobiDB-lite"/>
    </source>
</evidence>
<name>A0A8J2Z8J4_9PROT</name>
<dbReference type="EMBL" id="BMKS01000001">
    <property type="protein sequence ID" value="GGG18023.1"/>
    <property type="molecule type" value="Genomic_DNA"/>
</dbReference>
<reference evidence="2 3" key="1">
    <citation type="journal article" date="2014" name="Int. J. Syst. Evol. Microbiol.">
        <title>Complete genome sequence of Corynebacterium casei LMG S-19264T (=DSM 44701T), isolated from a smear-ripened cheese.</title>
        <authorList>
            <consortium name="US DOE Joint Genome Institute (JGI-PGF)"/>
            <person name="Walter F."/>
            <person name="Albersmeier A."/>
            <person name="Kalinowski J."/>
            <person name="Ruckert C."/>
        </authorList>
    </citation>
    <scope>NUCLEOTIDE SEQUENCE [LARGE SCALE GENOMIC DNA]</scope>
    <source>
        <strain evidence="2 3">CGMCC 1.16330</strain>
    </source>
</reference>
<proteinExistence type="predicted"/>
<evidence type="ECO:0000313" key="2">
    <source>
        <dbReference type="EMBL" id="GGG18023.1"/>
    </source>
</evidence>
<keyword evidence="3" id="KW-1185">Reference proteome</keyword>
<evidence type="ECO:0000313" key="3">
    <source>
        <dbReference type="Proteomes" id="UP000597507"/>
    </source>
</evidence>
<protein>
    <recommendedName>
        <fullName evidence="4">DUF2171 domain-containing protein</fullName>
    </recommendedName>
</protein>
<sequence>MAMIDPSRIEEHMPVIGSDGQPVGTVDRVEGNRIKLTRAGDQTGGGQHHVLPLDAVASCDGGQVRLSMPAEEARRLATQGMAGPERAPDLGR</sequence>
<organism evidence="2 3">
    <name type="scientific">Caldovatus sediminis</name>
    <dbReference type="NCBI Taxonomy" id="2041189"/>
    <lineage>
        <taxon>Bacteria</taxon>
        <taxon>Pseudomonadati</taxon>
        <taxon>Pseudomonadota</taxon>
        <taxon>Alphaproteobacteria</taxon>
        <taxon>Acetobacterales</taxon>
        <taxon>Roseomonadaceae</taxon>
        <taxon>Caldovatus</taxon>
    </lineage>
</organism>
<dbReference type="AlphaFoldDB" id="A0A8J2Z8J4"/>
<dbReference type="InterPro" id="IPR018684">
    <property type="entry name" value="DUF2171"/>
</dbReference>
<gene>
    <name evidence="2" type="ORF">GCM10010964_02830</name>
</gene>
<feature type="region of interest" description="Disordered" evidence="1">
    <location>
        <begin position="1"/>
        <end position="25"/>
    </location>
</feature>
<dbReference type="Pfam" id="PF09939">
    <property type="entry name" value="DUF2171"/>
    <property type="match status" value="1"/>
</dbReference>
<dbReference type="RefSeq" id="WP_229677734.1">
    <property type="nucleotide sequence ID" value="NZ_BMKS01000001.1"/>
</dbReference>
<accession>A0A8J2Z8J4</accession>
<dbReference type="Proteomes" id="UP000597507">
    <property type="component" value="Unassembled WGS sequence"/>
</dbReference>
<comment type="caution">
    <text evidence="2">The sequence shown here is derived from an EMBL/GenBank/DDBJ whole genome shotgun (WGS) entry which is preliminary data.</text>
</comment>